<proteinExistence type="predicted"/>
<gene>
    <name evidence="2" type="ORF">Tco_0989647</name>
</gene>
<evidence type="ECO:0000313" key="3">
    <source>
        <dbReference type="Proteomes" id="UP001151760"/>
    </source>
</evidence>
<organism evidence="2 3">
    <name type="scientific">Tanacetum coccineum</name>
    <dbReference type="NCBI Taxonomy" id="301880"/>
    <lineage>
        <taxon>Eukaryota</taxon>
        <taxon>Viridiplantae</taxon>
        <taxon>Streptophyta</taxon>
        <taxon>Embryophyta</taxon>
        <taxon>Tracheophyta</taxon>
        <taxon>Spermatophyta</taxon>
        <taxon>Magnoliopsida</taxon>
        <taxon>eudicotyledons</taxon>
        <taxon>Gunneridae</taxon>
        <taxon>Pentapetalae</taxon>
        <taxon>asterids</taxon>
        <taxon>campanulids</taxon>
        <taxon>Asterales</taxon>
        <taxon>Asteraceae</taxon>
        <taxon>Asteroideae</taxon>
        <taxon>Anthemideae</taxon>
        <taxon>Anthemidinae</taxon>
        <taxon>Tanacetum</taxon>
    </lineage>
</organism>
<dbReference type="EMBL" id="BQNB010016685">
    <property type="protein sequence ID" value="GJT54593.1"/>
    <property type="molecule type" value="Genomic_DNA"/>
</dbReference>
<feature type="non-terminal residue" evidence="2">
    <location>
        <position position="319"/>
    </location>
</feature>
<reference evidence="2" key="2">
    <citation type="submission" date="2022-01" db="EMBL/GenBank/DDBJ databases">
        <authorList>
            <person name="Yamashiro T."/>
            <person name="Shiraishi A."/>
            <person name="Satake H."/>
            <person name="Nakayama K."/>
        </authorList>
    </citation>
    <scope>NUCLEOTIDE SEQUENCE</scope>
</reference>
<keyword evidence="3" id="KW-1185">Reference proteome</keyword>
<feature type="region of interest" description="Disordered" evidence="1">
    <location>
        <begin position="149"/>
        <end position="168"/>
    </location>
</feature>
<protein>
    <submittedName>
        <fullName evidence="2">Uncharacterized protein</fullName>
    </submittedName>
</protein>
<comment type="caution">
    <text evidence="2">The sequence shown here is derived from an EMBL/GenBank/DDBJ whole genome shotgun (WGS) entry which is preliminary data.</text>
</comment>
<dbReference type="Proteomes" id="UP001151760">
    <property type="component" value="Unassembled WGS sequence"/>
</dbReference>
<evidence type="ECO:0000256" key="1">
    <source>
        <dbReference type="SAM" id="MobiDB-lite"/>
    </source>
</evidence>
<name>A0ABQ5EUU0_9ASTR</name>
<evidence type="ECO:0000313" key="2">
    <source>
        <dbReference type="EMBL" id="GJT54593.1"/>
    </source>
</evidence>
<reference evidence="2" key="1">
    <citation type="journal article" date="2022" name="Int. J. Mol. Sci.">
        <title>Draft Genome of Tanacetum Coccineum: Genomic Comparison of Closely Related Tanacetum-Family Plants.</title>
        <authorList>
            <person name="Yamashiro T."/>
            <person name="Shiraishi A."/>
            <person name="Nakayama K."/>
            <person name="Satake H."/>
        </authorList>
    </citation>
    <scope>NUCLEOTIDE SEQUENCE</scope>
</reference>
<accession>A0ABQ5EUU0</accession>
<sequence length="319" mass="35474">MDSKSSATKHVTPAPNVAFECNKGILAFNNGIAFLEPKTPLYQPMLKILSNCYATTNTITFTLSCFEKPLSFNLGDFSTITGLKYSENNEALPPKETVRAGLETMGLLATQPKALTDKKSKKKKNLSSSKPNTSTYVRRFKQMKTVVETQHAEEPVATAETTQSLEASESADKVANWLETTAAKKIITPGVDPENSRLCKDLQHHAHEIDENLEDPLATDSGIQSLGNVNLDQVMEKQANNDAEITFMRVVPFDQVMKEANSNMESMPDDDIFSISRYDDEEFGYSEKKLFVADEIVAENFNDELLSKANIEDTHIIVF</sequence>